<evidence type="ECO:0000313" key="3">
    <source>
        <dbReference type="EMBL" id="GAA0864231.1"/>
    </source>
</evidence>
<comment type="caution">
    <text evidence="3">The sequence shown here is derived from an EMBL/GenBank/DDBJ whole genome shotgun (WGS) entry which is preliminary data.</text>
</comment>
<dbReference type="SUPFAM" id="SSF52129">
    <property type="entry name" value="Caspase-like"/>
    <property type="match status" value="1"/>
</dbReference>
<keyword evidence="4" id="KW-1185">Reference proteome</keyword>
<accession>A0ABP3XEZ1</accession>
<feature type="domain" description="Caspase family p20" evidence="2">
    <location>
        <begin position="22"/>
        <end position="151"/>
    </location>
</feature>
<feature type="signal peptide" evidence="1">
    <location>
        <begin position="1"/>
        <end position="22"/>
    </location>
</feature>
<organism evidence="3 4">
    <name type="scientific">Sphingopyxis soli</name>
    <dbReference type="NCBI Taxonomy" id="592051"/>
    <lineage>
        <taxon>Bacteria</taxon>
        <taxon>Pseudomonadati</taxon>
        <taxon>Pseudomonadota</taxon>
        <taxon>Alphaproteobacteria</taxon>
        <taxon>Sphingomonadales</taxon>
        <taxon>Sphingomonadaceae</taxon>
        <taxon>Sphingopyxis</taxon>
    </lineage>
</organism>
<sequence>MIRLWLFILSAAFLVAPTGAEARKVALVIGNANYANTSRLANPPNDIKLVAASAKQAGFDDVTVAANLSVNDFQKVMRDFRTKAEGAEIAMVYYAGHGIEAQGKNWLIPTDAQLKSDLDLPYEAINLDRMMEAVSGARIRLVILDSCRNNPFGRTWKSGTRAVQAGLAGVEADDVLVIFAAAPGQLAADGTTGNSPFATSLAKRLPQPDLPVQLLGGAIRDDVLAATGGQQRPFVSASITGTPFYLVPRAGQAPTGNRAALEELLWKGAVAENSASAFKAYLAEFPSGKYAAQAGESVARLAKNPGAAPVAAKPAVTAALPATKKYTLSNIRVEAVKLTGRLGLGLPDQLFLRFNTGERFPEGSREIFSIKKGESWVVDRNFTFEQPVSFQLREFDDIGGSDNIGTVDLGSTPGTFTRTLDGDASDYRVTYTLTVG</sequence>
<dbReference type="InterPro" id="IPR001309">
    <property type="entry name" value="Pept_C14_p20"/>
</dbReference>
<keyword evidence="1" id="KW-0732">Signal</keyword>
<evidence type="ECO:0000256" key="1">
    <source>
        <dbReference type="SAM" id="SignalP"/>
    </source>
</evidence>
<gene>
    <name evidence="3" type="ORF">GCM10009115_17960</name>
</gene>
<dbReference type="Gene3D" id="3.40.50.1460">
    <property type="match status" value="1"/>
</dbReference>
<dbReference type="PANTHER" id="PTHR22576">
    <property type="entry name" value="MUCOSA ASSOCIATED LYMPHOID TISSUE LYMPHOMA TRANSLOCATION PROTEIN 1/PARACASPASE"/>
    <property type="match status" value="1"/>
</dbReference>
<dbReference type="EMBL" id="BAAAFE010000007">
    <property type="protein sequence ID" value="GAA0864231.1"/>
    <property type="molecule type" value="Genomic_DNA"/>
</dbReference>
<dbReference type="InterPro" id="IPR029030">
    <property type="entry name" value="Caspase-like_dom_sf"/>
</dbReference>
<dbReference type="RefSeq" id="WP_215353826.1">
    <property type="nucleotide sequence ID" value="NZ_BAAAFE010000007.1"/>
</dbReference>
<dbReference type="PROSITE" id="PS50208">
    <property type="entry name" value="CASPASE_P20"/>
    <property type="match status" value="1"/>
</dbReference>
<dbReference type="InterPro" id="IPR052039">
    <property type="entry name" value="Caspase-related_regulators"/>
</dbReference>
<protein>
    <recommendedName>
        <fullName evidence="2">Caspase family p20 domain-containing protein</fullName>
    </recommendedName>
</protein>
<reference evidence="4" key="1">
    <citation type="journal article" date="2019" name="Int. J. Syst. Evol. Microbiol.">
        <title>The Global Catalogue of Microorganisms (GCM) 10K type strain sequencing project: providing services to taxonomists for standard genome sequencing and annotation.</title>
        <authorList>
            <consortium name="The Broad Institute Genomics Platform"/>
            <consortium name="The Broad Institute Genome Sequencing Center for Infectious Disease"/>
            <person name="Wu L."/>
            <person name="Ma J."/>
        </authorList>
    </citation>
    <scope>NUCLEOTIDE SEQUENCE [LARGE SCALE GENOMIC DNA]</scope>
    <source>
        <strain evidence="4">JCM 15910</strain>
    </source>
</reference>
<name>A0ABP3XEZ1_9SPHN</name>
<feature type="chain" id="PRO_5047515369" description="Caspase family p20 domain-containing protein" evidence="1">
    <location>
        <begin position="23"/>
        <end position="436"/>
    </location>
</feature>
<evidence type="ECO:0000313" key="4">
    <source>
        <dbReference type="Proteomes" id="UP001500738"/>
    </source>
</evidence>
<evidence type="ECO:0000259" key="2">
    <source>
        <dbReference type="PROSITE" id="PS50208"/>
    </source>
</evidence>
<dbReference type="Proteomes" id="UP001500738">
    <property type="component" value="Unassembled WGS sequence"/>
</dbReference>
<dbReference type="InterPro" id="IPR011600">
    <property type="entry name" value="Pept_C14_caspase"/>
</dbReference>
<dbReference type="Pfam" id="PF00656">
    <property type="entry name" value="Peptidase_C14"/>
    <property type="match status" value="1"/>
</dbReference>
<proteinExistence type="predicted"/>
<dbReference type="PANTHER" id="PTHR22576:SF37">
    <property type="entry name" value="MUCOSA-ASSOCIATED LYMPHOID TISSUE LYMPHOMA TRANSLOCATION PROTEIN 1"/>
    <property type="match status" value="1"/>
</dbReference>